<reference evidence="9 10" key="1">
    <citation type="submission" date="2016-09" db="EMBL/GenBank/DDBJ databases">
        <title>Couchioplanes caeruleus draft genome sequence.</title>
        <authorList>
            <person name="Sheehan J."/>
            <person name="Caffrey P."/>
        </authorList>
    </citation>
    <scope>NUCLEOTIDE SEQUENCE [LARGE SCALE GENOMIC DNA]</scope>
    <source>
        <strain evidence="9 10">DSM 43634</strain>
    </source>
</reference>
<dbReference type="PROSITE" id="PS50005">
    <property type="entry name" value="TPR"/>
    <property type="match status" value="2"/>
</dbReference>
<dbReference type="Pfam" id="PF03704">
    <property type="entry name" value="BTAD"/>
    <property type="match status" value="1"/>
</dbReference>
<keyword evidence="2" id="KW-0805">Transcription regulation</keyword>
<dbReference type="Proteomes" id="UP000182486">
    <property type="component" value="Unassembled WGS sequence"/>
</dbReference>
<dbReference type="Pfam" id="PF00931">
    <property type="entry name" value="NB-ARC"/>
    <property type="match status" value="1"/>
</dbReference>
<dbReference type="SMART" id="SM01043">
    <property type="entry name" value="BTAD"/>
    <property type="match status" value="1"/>
</dbReference>
<evidence type="ECO:0000259" key="8">
    <source>
        <dbReference type="PROSITE" id="PS51755"/>
    </source>
</evidence>
<keyword evidence="3 6" id="KW-0238">DNA-binding</keyword>
<feature type="region of interest" description="Disordered" evidence="7">
    <location>
        <begin position="245"/>
        <end position="292"/>
    </location>
</feature>
<dbReference type="Pfam" id="PF13424">
    <property type="entry name" value="TPR_12"/>
    <property type="match status" value="3"/>
</dbReference>
<dbReference type="PROSITE" id="PS51755">
    <property type="entry name" value="OMPR_PHOB"/>
    <property type="match status" value="1"/>
</dbReference>
<comment type="caution">
    <text evidence="9">The sequence shown here is derived from an EMBL/GenBank/DDBJ whole genome shotgun (WGS) entry which is preliminary data.</text>
</comment>
<evidence type="ECO:0000256" key="3">
    <source>
        <dbReference type="ARBA" id="ARBA00023125"/>
    </source>
</evidence>
<dbReference type="EMBL" id="MEIA01000461">
    <property type="protein sequence ID" value="OJF10723.1"/>
    <property type="molecule type" value="Genomic_DNA"/>
</dbReference>
<name>A0A1K0GNE6_9ACTN</name>
<dbReference type="InterPro" id="IPR011990">
    <property type="entry name" value="TPR-like_helical_dom_sf"/>
</dbReference>
<dbReference type="SUPFAM" id="SSF48452">
    <property type="entry name" value="TPR-like"/>
    <property type="match status" value="3"/>
</dbReference>
<dbReference type="Gene3D" id="1.25.40.10">
    <property type="entry name" value="Tetratricopeptide repeat domain"/>
    <property type="match status" value="3"/>
</dbReference>
<evidence type="ECO:0000256" key="2">
    <source>
        <dbReference type="ARBA" id="ARBA00023015"/>
    </source>
</evidence>
<keyword evidence="10" id="KW-1185">Reference proteome</keyword>
<feature type="repeat" description="TPR" evidence="5">
    <location>
        <begin position="826"/>
        <end position="859"/>
    </location>
</feature>
<dbReference type="Pfam" id="PF13374">
    <property type="entry name" value="TPR_10"/>
    <property type="match status" value="1"/>
</dbReference>
<dbReference type="SMART" id="SM00862">
    <property type="entry name" value="Trans_reg_C"/>
    <property type="match status" value="1"/>
</dbReference>
<dbReference type="InterPro" id="IPR001867">
    <property type="entry name" value="OmpR/PhoB-type_DNA-bd"/>
</dbReference>
<evidence type="ECO:0000256" key="4">
    <source>
        <dbReference type="ARBA" id="ARBA00023163"/>
    </source>
</evidence>
<dbReference type="Gene3D" id="1.10.10.10">
    <property type="entry name" value="Winged helix-like DNA-binding domain superfamily/Winged helix DNA-binding domain"/>
    <property type="match status" value="2"/>
</dbReference>
<dbReference type="GO" id="GO:0006355">
    <property type="term" value="P:regulation of DNA-templated transcription"/>
    <property type="evidence" value="ECO:0007669"/>
    <property type="project" value="InterPro"/>
</dbReference>
<feature type="repeat" description="TPR" evidence="5">
    <location>
        <begin position="746"/>
        <end position="779"/>
    </location>
</feature>
<evidence type="ECO:0000256" key="7">
    <source>
        <dbReference type="SAM" id="MobiDB-lite"/>
    </source>
</evidence>
<dbReference type="PRINTS" id="PR00364">
    <property type="entry name" value="DISEASERSIST"/>
</dbReference>
<proteinExistence type="inferred from homology"/>
<evidence type="ECO:0000256" key="1">
    <source>
        <dbReference type="ARBA" id="ARBA00005820"/>
    </source>
</evidence>
<dbReference type="InterPro" id="IPR016032">
    <property type="entry name" value="Sig_transdc_resp-reg_C-effctor"/>
</dbReference>
<evidence type="ECO:0000313" key="9">
    <source>
        <dbReference type="EMBL" id="OJF10723.1"/>
    </source>
</evidence>
<dbReference type="SUPFAM" id="SSF46894">
    <property type="entry name" value="C-terminal effector domain of the bipartite response regulators"/>
    <property type="match status" value="1"/>
</dbReference>
<keyword evidence="4" id="KW-0804">Transcription</keyword>
<dbReference type="InterPro" id="IPR036388">
    <property type="entry name" value="WH-like_DNA-bd_sf"/>
</dbReference>
<evidence type="ECO:0000313" key="10">
    <source>
        <dbReference type="Proteomes" id="UP000182486"/>
    </source>
</evidence>
<dbReference type="InterPro" id="IPR027417">
    <property type="entry name" value="P-loop_NTPase"/>
</dbReference>
<evidence type="ECO:0000256" key="5">
    <source>
        <dbReference type="PROSITE-ProRule" id="PRU00339"/>
    </source>
</evidence>
<comment type="similarity">
    <text evidence="1">Belongs to the AfsR/DnrI/RedD regulatory family.</text>
</comment>
<dbReference type="RefSeq" id="WP_071808775.1">
    <property type="nucleotide sequence ID" value="NZ_MEIA01000461.1"/>
</dbReference>
<organism evidence="9 10">
    <name type="scientific">Couchioplanes caeruleus subsp. caeruleus</name>
    <dbReference type="NCBI Taxonomy" id="56427"/>
    <lineage>
        <taxon>Bacteria</taxon>
        <taxon>Bacillati</taxon>
        <taxon>Actinomycetota</taxon>
        <taxon>Actinomycetes</taxon>
        <taxon>Micromonosporales</taxon>
        <taxon>Micromonosporaceae</taxon>
        <taxon>Couchioplanes</taxon>
    </lineage>
</organism>
<dbReference type="InterPro" id="IPR005158">
    <property type="entry name" value="BTAD"/>
</dbReference>
<dbReference type="SUPFAM" id="SSF52540">
    <property type="entry name" value="P-loop containing nucleoside triphosphate hydrolases"/>
    <property type="match status" value="1"/>
</dbReference>
<dbReference type="AlphaFoldDB" id="A0A1K0GNE6"/>
<dbReference type="Pfam" id="PF00486">
    <property type="entry name" value="Trans_reg_C"/>
    <property type="match status" value="1"/>
</dbReference>
<dbReference type="Gene3D" id="3.40.50.300">
    <property type="entry name" value="P-loop containing nucleotide triphosphate hydrolases"/>
    <property type="match status" value="1"/>
</dbReference>
<dbReference type="InterPro" id="IPR019734">
    <property type="entry name" value="TPR_rpt"/>
</dbReference>
<evidence type="ECO:0000256" key="6">
    <source>
        <dbReference type="PROSITE-ProRule" id="PRU01091"/>
    </source>
</evidence>
<dbReference type="InterPro" id="IPR051677">
    <property type="entry name" value="AfsR-DnrI-RedD_regulator"/>
</dbReference>
<dbReference type="GO" id="GO:0043531">
    <property type="term" value="F:ADP binding"/>
    <property type="evidence" value="ECO:0007669"/>
    <property type="project" value="InterPro"/>
</dbReference>
<keyword evidence="5" id="KW-0802">TPR repeat</keyword>
<gene>
    <name evidence="9" type="ORF">BG844_30455</name>
</gene>
<dbReference type="CDD" id="cd15831">
    <property type="entry name" value="BTAD"/>
    <property type="match status" value="1"/>
</dbReference>
<dbReference type="SMART" id="SM00028">
    <property type="entry name" value="TPR"/>
    <property type="match status" value="8"/>
</dbReference>
<feature type="domain" description="OmpR/PhoB-type" evidence="8">
    <location>
        <begin position="1"/>
        <end position="95"/>
    </location>
</feature>
<dbReference type="PANTHER" id="PTHR35807">
    <property type="entry name" value="TRANSCRIPTIONAL REGULATOR REDD-RELATED"/>
    <property type="match status" value="1"/>
</dbReference>
<feature type="DNA-binding region" description="OmpR/PhoB-type" evidence="6">
    <location>
        <begin position="1"/>
        <end position="95"/>
    </location>
</feature>
<accession>A0A1K0GNE6</accession>
<dbReference type="InterPro" id="IPR002182">
    <property type="entry name" value="NB-ARC"/>
</dbReference>
<dbReference type="GO" id="GO:0000160">
    <property type="term" value="P:phosphorelay signal transduction system"/>
    <property type="evidence" value="ECO:0007669"/>
    <property type="project" value="InterPro"/>
</dbReference>
<sequence length="1075" mass="116510">MEFRVLGPLQVHGDDGPLPVRGPRQQRILALLLLNHDRLVPLDQLIKAVWDDNPPATAGTQVRNRVSDLRRTWAAAVPRPDDLLVTEGSGYLLRLSGHTLDLVEYERQVTAAREAMRTDDRPAALRLLRSALSQWRGPAFAGVGGGLIDAASARWEEHRLSVLEECLGHELALGRHQHIVDEVAALAEAQPFRERFIHHLMLALYRSGRQTDALASYQKHTDLLRDELGLDPGPELRKLHEAILRRSSDIDTPTTKPAQEPSPPAIELPSPAEHQDDPPPSDARPATVLTRPAELPADVMDFSGRVREIAALDKLLAEGQERRRGVQIIAVTGTAGVGKTALTVHWAHRVADRFPDGQLHVNLRGHAQGPSVRPIEALATMLRALGVNAEQIPIELDDAARLFRSLLAGRQVLLMLDNAVSADQVRPLLPGTSGSVVLVTSRDRLTGLVASHGARRLALDPLGTPEALELLRQILGDSRMDSDPQATERLVQACASLPLALRIAAANLDSEPHRSIAEYAAELRDGDRLATLRVDGDSQAVQTVFDASYTALPADMKNLFRLLGLAPGPDISAAAMAQMAGMETDQAARIFNGLAAAHLIHGSGSRRFTTHDLLRLYARQRAEAEEPVEARDAAIGALFDWYMDHARAAAQVLHPHMMRLADQELPPPSTRFEDHDAAISWLDDERPNLVAVVAAAAAHGKPSTAWRLADVLRGYFWLKGHIVDWLHTAQAGVTAASAHDDLRGKAAAHVSLGFAHYSRGRCQQAIEHYRAALECSRRAGWEAGQATALGNIGLALTTAGDLRSAIEALHPAADIDRRLGRRSGLATTLCALGQVSARLGHAQQAVHYLREALSLYQETDSLSGQAMALGGLAHALCLLGRHEEAAPLATRSLDIYRKAGDADGTAATMDLLARVHHRAGRHHEALDQAVAALELVEQTDRKRQAPPLLNTLGRVHLALGDVAKARHYHERALTAVEPIESLFHELEAYAGLASTLRALGSLDAALDHASRALELAQRAGYRLTEGEVLRTLADIHLEIGNHAEAEACVQQALQLAEQENQEFAADDAGSVKDAA</sequence>
<dbReference type="GO" id="GO:0003677">
    <property type="term" value="F:DNA binding"/>
    <property type="evidence" value="ECO:0007669"/>
    <property type="project" value="UniProtKB-UniRule"/>
</dbReference>
<protein>
    <recommendedName>
        <fullName evidence="8">OmpR/PhoB-type domain-containing protein</fullName>
    </recommendedName>
</protein>
<dbReference type="PANTHER" id="PTHR35807:SF1">
    <property type="entry name" value="TRANSCRIPTIONAL REGULATOR REDD"/>
    <property type="match status" value="1"/>
</dbReference>